<dbReference type="RefSeq" id="WP_269010812.1">
    <property type="nucleotide sequence ID" value="NZ_JAANOH010000009.1"/>
</dbReference>
<gene>
    <name evidence="1" type="ORF">G9H61_13270</name>
</gene>
<organism evidence="1 2">
    <name type="scientific">Aquirufa ecclesiirivi</name>
    <dbReference type="NCBI Taxonomy" id="2715124"/>
    <lineage>
        <taxon>Bacteria</taxon>
        <taxon>Pseudomonadati</taxon>
        <taxon>Bacteroidota</taxon>
        <taxon>Cytophagia</taxon>
        <taxon>Cytophagales</taxon>
        <taxon>Flectobacillaceae</taxon>
        <taxon>Aquirufa</taxon>
    </lineage>
</organism>
<name>A0ABT4JJG3_9BACT</name>
<dbReference type="EMBL" id="JAANOH010000009">
    <property type="protein sequence ID" value="MCZ2476417.1"/>
    <property type="molecule type" value="Genomic_DNA"/>
</dbReference>
<evidence type="ECO:0000313" key="2">
    <source>
        <dbReference type="Proteomes" id="UP001321186"/>
    </source>
</evidence>
<feature type="non-terminal residue" evidence="1">
    <location>
        <position position="590"/>
    </location>
</feature>
<feature type="non-terminal residue" evidence="1">
    <location>
        <position position="1"/>
    </location>
</feature>
<dbReference type="Proteomes" id="UP001321186">
    <property type="component" value="Unassembled WGS sequence"/>
</dbReference>
<reference evidence="1 2" key="1">
    <citation type="submission" date="2020-03" db="EMBL/GenBank/DDBJ databases">
        <authorList>
            <person name="Pitt A."/>
            <person name="Hahn M.W."/>
        </authorList>
    </citation>
    <scope>NUCLEOTIDE SEQUENCE [LARGE SCALE GENOMIC DNA]</scope>
    <source>
        <strain evidence="1 2">5A-MARBSE</strain>
    </source>
</reference>
<comment type="caution">
    <text evidence="1">The sequence shown here is derived from an EMBL/GenBank/DDBJ whole genome shotgun (WGS) entry which is preliminary data.</text>
</comment>
<accession>A0ABT4JJG3</accession>
<keyword evidence="2" id="KW-1185">Reference proteome</keyword>
<sequence length="590" mass="56551">AVDFSSGVANLTSLGLKYTGTVGSGTFTFTPATGTAVTSGSIDINSGSANKFVITGSGTQTAGTSQTITITAKDAQGNTVTAYTGAKSLTFSGANSSSSPVSSPKVGSTDFGTATSVTFSNGVATASMSLYKVESASISVTDGSLTASGGGELAVGVSVGSFAKFSVAIAGPQTSGTAFTGTNTLTAQDAYGNTVTGFNASTNNVTVTSSLTGSITGLSGTNKLNNAGDFTSGVANLTTLGLIYTGASGSSTFTFSPVTGAPVTSGAITVNSGAATKLVITGTGTQTAGGSQSITITAKDASGNTATGYTGAKSITFSGANASSSPATNPTVAGTNFGTATSVSFSNGVATASLSLYHVESAVVAASDGSITAAGADRLSVAVSAGSFSKLAVSLTSPQVSGTSFSGTNSLTALDAYGNTVTNFDASSNNITVSTSLSGAITGLSGTTKLSGAGDFSSGVASVSSLIYTGTAGTGTFTFTPATGTAVTSANVTIGAGSASKFIITGTGTQTAGASQNITITAKDASGNTATGYTGAKSITFSGANASSSPATNPTVASTNFGTATSVTFSNGVATVSMSLYKVESAAVVA</sequence>
<protein>
    <submittedName>
        <fullName evidence="1">Uncharacterized protein</fullName>
    </submittedName>
</protein>
<proteinExistence type="predicted"/>
<evidence type="ECO:0000313" key="1">
    <source>
        <dbReference type="EMBL" id="MCZ2476417.1"/>
    </source>
</evidence>